<protein>
    <submittedName>
        <fullName evidence="7">Peptide/nickel transport system substrate-binding protein</fullName>
    </submittedName>
</protein>
<evidence type="ECO:0000256" key="4">
    <source>
        <dbReference type="ARBA" id="ARBA00022729"/>
    </source>
</evidence>
<dbReference type="RefSeq" id="WP_067222841.1">
    <property type="nucleotide sequence ID" value="NZ_MBQE01000005.1"/>
</dbReference>
<dbReference type="AlphaFoldDB" id="A0A285SVX5"/>
<dbReference type="Gene3D" id="3.40.190.10">
    <property type="entry name" value="Periplasmic binding protein-like II"/>
    <property type="match status" value="1"/>
</dbReference>
<proteinExistence type="inferred from homology"/>
<dbReference type="Gene3D" id="3.10.105.10">
    <property type="entry name" value="Dipeptide-binding Protein, Domain 3"/>
    <property type="match status" value="1"/>
</dbReference>
<sequence>MKKIGLFTLGLTVSVLALATGALAENSVTVLVRNDSVGFDPHKVTGRGAAEVLFMMTDTLVSVEDDQQTLHPLLAKSWDVSEDGLEYTFHLRDDVAFCNGKKLTAADVVYSFNRLLDPATRSPTAWRLGEVKEIVAADDHTVRYTLERPHNELLLHLAQSFGAIIDKDDVEKLGADFGVKGLNGTGPFCWASWMPRDHFKLTRHDAYTWGPEFYANTGPALVDSVIWKVVPEEGAILASLQTGAGDISYVMPEWAIEQLRAAPNLTIAEPRVSNYSAYLGLRPFREMTSDRRVRQAMNHAVDREALAASMWFGQATPATTLISPKTIDYSGEYQASYDPDKARALLDEAGWKLADDGFRYKDGKRLAPGILAAGTSGWRSRLEAIQGYMKQVGIDLQLQLVEPAAAMAQINSSPDFDGYALFAPYATAGEALMVFQSDNIPAPNRFHWDSAETDAQLEKGQTALSAEEKSAAYAAIQKTIVEEALVIPLVHEKLFLFSTDRVKGVRVHGIYNSALYKGLDIEVVK</sequence>
<feature type="chain" id="PRO_5011442840" evidence="5">
    <location>
        <begin position="25"/>
        <end position="525"/>
    </location>
</feature>
<evidence type="ECO:0000256" key="5">
    <source>
        <dbReference type="SAM" id="SignalP"/>
    </source>
</evidence>
<dbReference type="PIRSF" id="PIRSF002741">
    <property type="entry name" value="MppA"/>
    <property type="match status" value="1"/>
</dbReference>
<dbReference type="SUPFAM" id="SSF53850">
    <property type="entry name" value="Periplasmic binding protein-like II"/>
    <property type="match status" value="1"/>
</dbReference>
<reference evidence="7 8" key="1">
    <citation type="submission" date="2017-08" db="EMBL/GenBank/DDBJ databases">
        <authorList>
            <person name="de Groot N.N."/>
        </authorList>
    </citation>
    <scope>NUCLEOTIDE SEQUENCE [LARGE SCALE GENOMIC DNA]</scope>
    <source>
        <strain evidence="7 8">USBA 352</strain>
    </source>
</reference>
<dbReference type="EMBL" id="OBML01000007">
    <property type="protein sequence ID" value="SOC12769.1"/>
    <property type="molecule type" value="Genomic_DNA"/>
</dbReference>
<dbReference type="OrthoDB" id="9803988at2"/>
<dbReference type="InterPro" id="IPR039424">
    <property type="entry name" value="SBP_5"/>
</dbReference>
<dbReference type="STRING" id="538381.GCA_001696535_03549"/>
<dbReference type="Pfam" id="PF00496">
    <property type="entry name" value="SBP_bac_5"/>
    <property type="match status" value="1"/>
</dbReference>
<dbReference type="Proteomes" id="UP000219331">
    <property type="component" value="Unassembled WGS sequence"/>
</dbReference>
<dbReference type="Gene3D" id="3.90.76.10">
    <property type="entry name" value="Dipeptide-binding Protein, Domain 1"/>
    <property type="match status" value="1"/>
</dbReference>
<dbReference type="PANTHER" id="PTHR30290:SF9">
    <property type="entry name" value="OLIGOPEPTIDE-BINDING PROTEIN APPA"/>
    <property type="match status" value="1"/>
</dbReference>
<feature type="domain" description="Solute-binding protein family 5" evidence="6">
    <location>
        <begin position="70"/>
        <end position="418"/>
    </location>
</feature>
<dbReference type="InterPro" id="IPR000914">
    <property type="entry name" value="SBP_5_dom"/>
</dbReference>
<keyword evidence="4 5" id="KW-0732">Signal</keyword>
<organism evidence="7 8">
    <name type="scientific">Stappia indica</name>
    <dbReference type="NCBI Taxonomy" id="538381"/>
    <lineage>
        <taxon>Bacteria</taxon>
        <taxon>Pseudomonadati</taxon>
        <taxon>Pseudomonadota</taxon>
        <taxon>Alphaproteobacteria</taxon>
        <taxon>Hyphomicrobiales</taxon>
        <taxon>Stappiaceae</taxon>
        <taxon>Stappia</taxon>
    </lineage>
</organism>
<evidence type="ECO:0000313" key="7">
    <source>
        <dbReference type="EMBL" id="SOC12769.1"/>
    </source>
</evidence>
<name>A0A285SVX5_9HYPH</name>
<keyword evidence="8" id="KW-1185">Reference proteome</keyword>
<evidence type="ECO:0000259" key="6">
    <source>
        <dbReference type="Pfam" id="PF00496"/>
    </source>
</evidence>
<comment type="subcellular location">
    <subcellularLocation>
        <location evidence="1">Periplasm</location>
    </subcellularLocation>
</comment>
<evidence type="ECO:0000256" key="1">
    <source>
        <dbReference type="ARBA" id="ARBA00004418"/>
    </source>
</evidence>
<feature type="signal peptide" evidence="5">
    <location>
        <begin position="1"/>
        <end position="24"/>
    </location>
</feature>
<dbReference type="GO" id="GO:0015833">
    <property type="term" value="P:peptide transport"/>
    <property type="evidence" value="ECO:0007669"/>
    <property type="project" value="TreeGrafter"/>
</dbReference>
<dbReference type="GO" id="GO:0043190">
    <property type="term" value="C:ATP-binding cassette (ABC) transporter complex"/>
    <property type="evidence" value="ECO:0007669"/>
    <property type="project" value="InterPro"/>
</dbReference>
<accession>A0A285SVX5</accession>
<dbReference type="PANTHER" id="PTHR30290">
    <property type="entry name" value="PERIPLASMIC BINDING COMPONENT OF ABC TRANSPORTER"/>
    <property type="match status" value="1"/>
</dbReference>
<evidence type="ECO:0000256" key="3">
    <source>
        <dbReference type="ARBA" id="ARBA00022448"/>
    </source>
</evidence>
<keyword evidence="3" id="KW-0813">Transport</keyword>
<dbReference type="GO" id="GO:1904680">
    <property type="term" value="F:peptide transmembrane transporter activity"/>
    <property type="evidence" value="ECO:0007669"/>
    <property type="project" value="TreeGrafter"/>
</dbReference>
<evidence type="ECO:0000313" key="8">
    <source>
        <dbReference type="Proteomes" id="UP000219331"/>
    </source>
</evidence>
<dbReference type="InterPro" id="IPR030678">
    <property type="entry name" value="Peptide/Ni-bd"/>
</dbReference>
<comment type="similarity">
    <text evidence="2">Belongs to the bacterial solute-binding protein 5 family.</text>
</comment>
<gene>
    <name evidence="7" type="ORF">SAMN05421512_10729</name>
</gene>
<evidence type="ECO:0000256" key="2">
    <source>
        <dbReference type="ARBA" id="ARBA00005695"/>
    </source>
</evidence>
<dbReference type="GO" id="GO:0030288">
    <property type="term" value="C:outer membrane-bounded periplasmic space"/>
    <property type="evidence" value="ECO:0007669"/>
    <property type="project" value="UniProtKB-ARBA"/>
</dbReference>